<evidence type="ECO:0000313" key="2">
    <source>
        <dbReference type="EMBL" id="RAM04027.1"/>
    </source>
</evidence>
<evidence type="ECO:0000313" key="3">
    <source>
        <dbReference type="Proteomes" id="UP000248798"/>
    </source>
</evidence>
<gene>
    <name evidence="2" type="ORF">DO021_00005</name>
</gene>
<name>A0A328FLV8_9BACT</name>
<organism evidence="2 3">
    <name type="scientific">Desulfobacter hydrogenophilus</name>
    <dbReference type="NCBI Taxonomy" id="2291"/>
    <lineage>
        <taxon>Bacteria</taxon>
        <taxon>Pseudomonadati</taxon>
        <taxon>Thermodesulfobacteriota</taxon>
        <taxon>Desulfobacteria</taxon>
        <taxon>Desulfobacterales</taxon>
        <taxon>Desulfobacteraceae</taxon>
        <taxon>Desulfobacter</taxon>
    </lineage>
</organism>
<proteinExistence type="predicted"/>
<dbReference type="SUPFAM" id="SSF53098">
    <property type="entry name" value="Ribonuclease H-like"/>
    <property type="match status" value="1"/>
</dbReference>
<feature type="non-terminal residue" evidence="2">
    <location>
        <position position="134"/>
    </location>
</feature>
<feature type="domain" description="Transposase IS701-like DDE" evidence="1">
    <location>
        <begin position="39"/>
        <end position="133"/>
    </location>
</feature>
<reference evidence="2 3" key="1">
    <citation type="submission" date="2018-06" db="EMBL/GenBank/DDBJ databases">
        <title>Complete Genome Sequence of Desulfobacter hydrogenophilus (DSM3380).</title>
        <authorList>
            <person name="Marietou A."/>
            <person name="Schreiber L."/>
            <person name="Marshall I."/>
            <person name="Jorgensen B."/>
        </authorList>
    </citation>
    <scope>NUCLEOTIDE SEQUENCE [LARGE SCALE GENOMIC DNA]</scope>
    <source>
        <strain evidence="2 3">DSM 3380</strain>
    </source>
</reference>
<dbReference type="AlphaFoldDB" id="A0A328FLV8"/>
<dbReference type="InterPro" id="IPR012337">
    <property type="entry name" value="RNaseH-like_sf"/>
</dbReference>
<protein>
    <submittedName>
        <fullName evidence="2">IS4 family transposase</fullName>
    </submittedName>
</protein>
<comment type="caution">
    <text evidence="2">The sequence shown here is derived from an EMBL/GenBank/DDBJ whole genome shotgun (WGS) entry which is preliminary data.</text>
</comment>
<dbReference type="Proteomes" id="UP000248798">
    <property type="component" value="Unassembled WGS sequence"/>
</dbReference>
<evidence type="ECO:0000259" key="1">
    <source>
        <dbReference type="Pfam" id="PF13546"/>
    </source>
</evidence>
<accession>A0A328FLV8</accession>
<sequence>MGKLLNQSGIVKTKGASPLAIFTALFNLAFHNKNLYQGIVKNKKVDVDKDAAYNFLNSPTYNWRRFTLQLCRRIYFIIRKLLDDSSEEVLIFDDSTYSRNRSKKVELLSRVFDHTDMKYIKGFRMLTLGWSDGN</sequence>
<dbReference type="Pfam" id="PF13546">
    <property type="entry name" value="DDE_5"/>
    <property type="match status" value="1"/>
</dbReference>
<dbReference type="EMBL" id="QLNI01000001">
    <property type="protein sequence ID" value="RAM04027.1"/>
    <property type="molecule type" value="Genomic_DNA"/>
</dbReference>
<dbReference type="InterPro" id="IPR038721">
    <property type="entry name" value="IS701-like_DDE_dom"/>
</dbReference>